<dbReference type="AlphaFoldDB" id="A0ABD0MQT5"/>
<evidence type="ECO:0000313" key="4">
    <source>
        <dbReference type="EMBL" id="KAL0151365.1"/>
    </source>
</evidence>
<keyword evidence="1" id="KW-1015">Disulfide bond</keyword>
<comment type="caution">
    <text evidence="4">The sequence shown here is derived from an EMBL/GenBank/DDBJ whole genome shotgun (WGS) entry which is preliminary data.</text>
</comment>
<dbReference type="Gene3D" id="2.40.10.10">
    <property type="entry name" value="Trypsin-like serine proteases"/>
    <property type="match status" value="1"/>
</dbReference>
<dbReference type="InterPro" id="IPR001254">
    <property type="entry name" value="Trypsin_dom"/>
</dbReference>
<dbReference type="PANTHER" id="PTHR24271:SF87">
    <property type="entry name" value="ARGININE ESTERASE-LIKE-RELATED"/>
    <property type="match status" value="1"/>
</dbReference>
<dbReference type="Pfam" id="PF00089">
    <property type="entry name" value="Trypsin"/>
    <property type="match status" value="1"/>
</dbReference>
<keyword evidence="5" id="KW-1185">Reference proteome</keyword>
<proteinExistence type="predicted"/>
<evidence type="ECO:0000259" key="3">
    <source>
        <dbReference type="Pfam" id="PF00089"/>
    </source>
</evidence>
<gene>
    <name evidence="4" type="ORF">M9458_053359</name>
</gene>
<organism evidence="4 5">
    <name type="scientific">Cirrhinus mrigala</name>
    <name type="common">Mrigala</name>
    <dbReference type="NCBI Taxonomy" id="683832"/>
    <lineage>
        <taxon>Eukaryota</taxon>
        <taxon>Metazoa</taxon>
        <taxon>Chordata</taxon>
        <taxon>Craniata</taxon>
        <taxon>Vertebrata</taxon>
        <taxon>Euteleostomi</taxon>
        <taxon>Actinopterygii</taxon>
        <taxon>Neopterygii</taxon>
        <taxon>Teleostei</taxon>
        <taxon>Ostariophysi</taxon>
        <taxon>Cypriniformes</taxon>
        <taxon>Cyprinidae</taxon>
        <taxon>Labeoninae</taxon>
        <taxon>Labeonini</taxon>
        <taxon>Cirrhinus</taxon>
    </lineage>
</organism>
<evidence type="ECO:0000313" key="5">
    <source>
        <dbReference type="Proteomes" id="UP001529510"/>
    </source>
</evidence>
<dbReference type="InterPro" id="IPR009003">
    <property type="entry name" value="Peptidase_S1_PA"/>
</dbReference>
<reference evidence="4 5" key="1">
    <citation type="submission" date="2024-05" db="EMBL/GenBank/DDBJ databases">
        <title>Genome sequencing and assembly of Indian major carp, Cirrhinus mrigala (Hamilton, 1822).</title>
        <authorList>
            <person name="Mohindra V."/>
            <person name="Chowdhury L.M."/>
            <person name="Lal K."/>
            <person name="Jena J.K."/>
        </authorList>
    </citation>
    <scope>NUCLEOTIDE SEQUENCE [LARGE SCALE GENOMIC DNA]</scope>
    <source>
        <strain evidence="4">CM1030</strain>
        <tissue evidence="4">Blood</tissue>
    </source>
</reference>
<name>A0ABD0MQT5_CIRMR</name>
<feature type="domain" description="Peptidase S1" evidence="3">
    <location>
        <begin position="19"/>
        <end position="58"/>
    </location>
</feature>
<dbReference type="PANTHER" id="PTHR24271">
    <property type="entry name" value="KALLIKREIN-RELATED"/>
    <property type="match status" value="1"/>
</dbReference>
<sequence length="62" mass="7009">MIIFSLLLLASLLPHVTCIVNGKEAKPHSRPYMVSVQMKEQHISGGFLISDRFVMTAADFYR</sequence>
<keyword evidence="2" id="KW-0732">Signal</keyword>
<feature type="chain" id="PRO_5044831350" description="Peptidase S1 domain-containing protein" evidence="2">
    <location>
        <begin position="19"/>
        <end position="62"/>
    </location>
</feature>
<accession>A0ABD0MQT5</accession>
<dbReference type="SUPFAM" id="SSF50494">
    <property type="entry name" value="Trypsin-like serine proteases"/>
    <property type="match status" value="1"/>
</dbReference>
<feature type="non-terminal residue" evidence="4">
    <location>
        <position position="62"/>
    </location>
</feature>
<dbReference type="Proteomes" id="UP001529510">
    <property type="component" value="Unassembled WGS sequence"/>
</dbReference>
<dbReference type="InterPro" id="IPR043504">
    <property type="entry name" value="Peptidase_S1_PA_chymotrypsin"/>
</dbReference>
<evidence type="ECO:0000256" key="2">
    <source>
        <dbReference type="SAM" id="SignalP"/>
    </source>
</evidence>
<dbReference type="EMBL" id="JAMKFB020000248">
    <property type="protein sequence ID" value="KAL0151365.1"/>
    <property type="molecule type" value="Genomic_DNA"/>
</dbReference>
<protein>
    <recommendedName>
        <fullName evidence="3">Peptidase S1 domain-containing protein</fullName>
    </recommendedName>
</protein>
<evidence type="ECO:0000256" key="1">
    <source>
        <dbReference type="ARBA" id="ARBA00023157"/>
    </source>
</evidence>
<feature type="signal peptide" evidence="2">
    <location>
        <begin position="1"/>
        <end position="18"/>
    </location>
</feature>